<keyword evidence="2 4" id="KW-0863">Zinc-finger</keyword>
<dbReference type="GO" id="GO:0016567">
    <property type="term" value="P:protein ubiquitination"/>
    <property type="evidence" value="ECO:0000318"/>
    <property type="project" value="GO_Central"/>
</dbReference>
<dbReference type="InParanoid" id="A0A059DEA3"/>
<feature type="region of interest" description="Disordered" evidence="5">
    <location>
        <begin position="42"/>
        <end position="79"/>
    </location>
</feature>
<keyword evidence="3" id="KW-0862">Zinc</keyword>
<organism evidence="7">
    <name type="scientific">Eucalyptus grandis</name>
    <name type="common">Flooded gum</name>
    <dbReference type="NCBI Taxonomy" id="71139"/>
    <lineage>
        <taxon>Eukaryota</taxon>
        <taxon>Viridiplantae</taxon>
        <taxon>Streptophyta</taxon>
        <taxon>Embryophyta</taxon>
        <taxon>Tracheophyta</taxon>
        <taxon>Spermatophyta</taxon>
        <taxon>Magnoliopsida</taxon>
        <taxon>eudicotyledons</taxon>
        <taxon>Gunneridae</taxon>
        <taxon>Pentapetalae</taxon>
        <taxon>rosids</taxon>
        <taxon>malvids</taxon>
        <taxon>Myrtales</taxon>
        <taxon>Myrtaceae</taxon>
        <taxon>Myrtoideae</taxon>
        <taxon>Eucalypteae</taxon>
        <taxon>Eucalyptus</taxon>
    </lineage>
</organism>
<gene>
    <name evidence="7" type="ORF">EUGRSUZ_A01401</name>
</gene>
<dbReference type="GO" id="GO:0061630">
    <property type="term" value="F:ubiquitin protein ligase activity"/>
    <property type="evidence" value="ECO:0000318"/>
    <property type="project" value="GO_Central"/>
</dbReference>
<dbReference type="PANTHER" id="PTHR45969">
    <property type="entry name" value="RING ZINC FINGER PROTEIN-RELATED"/>
    <property type="match status" value="1"/>
</dbReference>
<reference evidence="7" key="1">
    <citation type="submission" date="2013-07" db="EMBL/GenBank/DDBJ databases">
        <title>The genome of Eucalyptus grandis.</title>
        <authorList>
            <person name="Schmutz J."/>
            <person name="Hayes R."/>
            <person name="Myburg A."/>
            <person name="Tuskan G."/>
            <person name="Grattapaglia D."/>
            <person name="Rokhsar D.S."/>
        </authorList>
    </citation>
    <scope>NUCLEOTIDE SEQUENCE</scope>
    <source>
        <tissue evidence="7">Leaf extractions</tissue>
    </source>
</reference>
<name>A0A059DEA3_EUCGR</name>
<feature type="non-terminal residue" evidence="7">
    <location>
        <position position="164"/>
    </location>
</feature>
<proteinExistence type="predicted"/>
<keyword evidence="1" id="KW-0479">Metal-binding</keyword>
<evidence type="ECO:0000256" key="4">
    <source>
        <dbReference type="PROSITE-ProRule" id="PRU00175"/>
    </source>
</evidence>
<dbReference type="PANTHER" id="PTHR45969:SF81">
    <property type="entry name" value="OS08G0157400 PROTEIN"/>
    <property type="match status" value="1"/>
</dbReference>
<dbReference type="InterPro" id="IPR013083">
    <property type="entry name" value="Znf_RING/FYVE/PHD"/>
</dbReference>
<dbReference type="Gramene" id="KCW89073">
    <property type="protein sequence ID" value="KCW89073"/>
    <property type="gene ID" value="EUGRSUZ_A01401"/>
</dbReference>
<dbReference type="SUPFAM" id="SSF57850">
    <property type="entry name" value="RING/U-box"/>
    <property type="match status" value="1"/>
</dbReference>
<dbReference type="PROSITE" id="PS50089">
    <property type="entry name" value="ZF_RING_2"/>
    <property type="match status" value="1"/>
</dbReference>
<feature type="compositionally biased region" description="Low complexity" evidence="5">
    <location>
        <begin position="57"/>
        <end position="68"/>
    </location>
</feature>
<dbReference type="EMBL" id="KK198753">
    <property type="protein sequence ID" value="KCW89073.1"/>
    <property type="molecule type" value="Genomic_DNA"/>
</dbReference>
<evidence type="ECO:0000256" key="3">
    <source>
        <dbReference type="ARBA" id="ARBA00022833"/>
    </source>
</evidence>
<protein>
    <recommendedName>
        <fullName evidence="6">RING-type domain-containing protein</fullName>
    </recommendedName>
</protein>
<dbReference type="Pfam" id="PF13639">
    <property type="entry name" value="zf-RING_2"/>
    <property type="match status" value="1"/>
</dbReference>
<evidence type="ECO:0000259" key="6">
    <source>
        <dbReference type="PROSITE" id="PS50089"/>
    </source>
</evidence>
<evidence type="ECO:0000256" key="1">
    <source>
        <dbReference type="ARBA" id="ARBA00022723"/>
    </source>
</evidence>
<accession>A0A059DEA3</accession>
<evidence type="ECO:0000256" key="5">
    <source>
        <dbReference type="SAM" id="MobiDB-lite"/>
    </source>
</evidence>
<feature type="domain" description="RING-type" evidence="6">
    <location>
        <begin position="108"/>
        <end position="151"/>
    </location>
</feature>
<evidence type="ECO:0000313" key="7">
    <source>
        <dbReference type="EMBL" id="KCW89073.1"/>
    </source>
</evidence>
<dbReference type="GO" id="GO:0008270">
    <property type="term" value="F:zinc ion binding"/>
    <property type="evidence" value="ECO:0007669"/>
    <property type="project" value="UniProtKB-KW"/>
</dbReference>
<sequence length="164" mass="17905">MGSLDRRTEQAPGLASAASRNLNLRHAKHVIGSLLSRLPLIGGPSEADESPDETAGSSRPSPSLVPLPITSNVSEPAKNPCPMLSYREFVERKGGSLDFRTDTDSGVCTVCMNCLQESDQVRELCYCAHAFHLECLDAWIDQGHDTCPICRAKLWSDPPEEPRD</sequence>
<dbReference type="SMART" id="SM00184">
    <property type="entry name" value="RING"/>
    <property type="match status" value="1"/>
</dbReference>
<dbReference type="InterPro" id="IPR001841">
    <property type="entry name" value="Znf_RING"/>
</dbReference>
<dbReference type="AlphaFoldDB" id="A0A059DEA3"/>
<evidence type="ECO:0000256" key="2">
    <source>
        <dbReference type="ARBA" id="ARBA00022771"/>
    </source>
</evidence>
<dbReference type="Gene3D" id="3.30.40.10">
    <property type="entry name" value="Zinc/RING finger domain, C3HC4 (zinc finger)"/>
    <property type="match status" value="1"/>
</dbReference>